<name>K2J7F9_9GAMM</name>
<evidence type="ECO:0000313" key="15">
    <source>
        <dbReference type="Proteomes" id="UP000006755"/>
    </source>
</evidence>
<evidence type="ECO:0000313" key="14">
    <source>
        <dbReference type="EMBL" id="EKE71058.1"/>
    </source>
</evidence>
<dbReference type="Pfam" id="PF02606">
    <property type="entry name" value="LpxK"/>
    <property type="match status" value="1"/>
</dbReference>
<sequence>MDFWYQRAGWRAWLLLPLTGLFWLISALRRQLFAQGLKKAYRPPLPVIVVGNLSVGGNGKTPVVLALAEYLQQAGLKPGLIARGYGAKGPFPALVAEDSPATQVGDEARLLVKRSGLPMAVGGDRRAAIELLLAQHQLDVIICDDGLQHYALARDIEIVVMDGQRLLGNGYLLPSGPLREGPWRLDGVDFVVVNGKDAAAGQFAMGLTQSLPRRVKDDAPLDWQVLGDEVSAAAGIGNPGRFFDSLGQRGLKLKQTLAFADHHGFGPEDFKGVEGPLVMTEKDAVKCQAFAADHWYYVPVEAAFTPDLRQAVLDTLRSRHGL</sequence>
<evidence type="ECO:0000256" key="7">
    <source>
        <dbReference type="ARBA" id="ARBA00022679"/>
    </source>
</evidence>
<dbReference type="EC" id="2.7.1.130" evidence="3 13"/>
<keyword evidence="5 13" id="KW-0444">Lipid biosynthesis</keyword>
<evidence type="ECO:0000256" key="6">
    <source>
        <dbReference type="ARBA" id="ARBA00022556"/>
    </source>
</evidence>
<dbReference type="PATRIC" id="fig|745411.4.peg.2543"/>
<keyword evidence="15" id="KW-1185">Reference proteome</keyword>
<comment type="function">
    <text evidence="1 13">Transfers the gamma-phosphate of ATP to the 4'-position of a tetraacyldisaccharide 1-phosphate intermediate (termed DS-1-P) to form tetraacyldisaccharide 1,4'-bis-phosphate (lipid IVA).</text>
</comment>
<evidence type="ECO:0000256" key="8">
    <source>
        <dbReference type="ARBA" id="ARBA00022741"/>
    </source>
</evidence>
<reference evidence="14 15" key="1">
    <citation type="journal article" date="2012" name="J. Bacteriol.">
        <title>Genome Sequence of Gallaecimonas xiamenensis Type Strain 3-C-1.</title>
        <authorList>
            <person name="Lai Q."/>
            <person name="Wang L."/>
            <person name="Wang W."/>
            <person name="Shao Z."/>
        </authorList>
    </citation>
    <scope>NUCLEOTIDE SEQUENCE [LARGE SCALE GENOMIC DNA]</scope>
    <source>
        <strain evidence="14 15">3-C-1</strain>
    </source>
</reference>
<dbReference type="AlphaFoldDB" id="K2J7F9"/>
<proteinExistence type="inferred from homology"/>
<feature type="binding site" evidence="13">
    <location>
        <begin position="54"/>
        <end position="61"/>
    </location>
    <ligand>
        <name>ATP</name>
        <dbReference type="ChEBI" id="CHEBI:30616"/>
    </ligand>
</feature>
<evidence type="ECO:0000256" key="11">
    <source>
        <dbReference type="ARBA" id="ARBA00023098"/>
    </source>
</evidence>
<evidence type="ECO:0000256" key="1">
    <source>
        <dbReference type="ARBA" id="ARBA00002274"/>
    </source>
</evidence>
<dbReference type="GO" id="GO:0005524">
    <property type="term" value="F:ATP binding"/>
    <property type="evidence" value="ECO:0007669"/>
    <property type="project" value="UniProtKB-UniRule"/>
</dbReference>
<keyword evidence="10 13" id="KW-0067">ATP-binding</keyword>
<dbReference type="PANTHER" id="PTHR42724">
    <property type="entry name" value="TETRAACYLDISACCHARIDE 4'-KINASE"/>
    <property type="match status" value="1"/>
</dbReference>
<keyword evidence="9 13" id="KW-0418">Kinase</keyword>
<dbReference type="GO" id="GO:0009029">
    <property type="term" value="F:lipid-A 4'-kinase activity"/>
    <property type="evidence" value="ECO:0007669"/>
    <property type="project" value="UniProtKB-UniRule"/>
</dbReference>
<evidence type="ECO:0000256" key="3">
    <source>
        <dbReference type="ARBA" id="ARBA00012071"/>
    </source>
</evidence>
<organism evidence="14 15">
    <name type="scientific">Gallaecimonas xiamenensis 3-C-1</name>
    <dbReference type="NCBI Taxonomy" id="745411"/>
    <lineage>
        <taxon>Bacteria</taxon>
        <taxon>Pseudomonadati</taxon>
        <taxon>Pseudomonadota</taxon>
        <taxon>Gammaproteobacteria</taxon>
        <taxon>Enterobacterales</taxon>
        <taxon>Gallaecimonadaceae</taxon>
        <taxon>Gallaecimonas</taxon>
    </lineage>
</organism>
<accession>K2J7F9</accession>
<comment type="similarity">
    <text evidence="13">Belongs to the LpxK family.</text>
</comment>
<dbReference type="InterPro" id="IPR003758">
    <property type="entry name" value="LpxK"/>
</dbReference>
<evidence type="ECO:0000256" key="5">
    <source>
        <dbReference type="ARBA" id="ARBA00022516"/>
    </source>
</evidence>
<evidence type="ECO:0000256" key="2">
    <source>
        <dbReference type="ARBA" id="ARBA00004870"/>
    </source>
</evidence>
<dbReference type="STRING" id="745411.B3C1_12914"/>
<dbReference type="EMBL" id="AMRI01000018">
    <property type="protein sequence ID" value="EKE71058.1"/>
    <property type="molecule type" value="Genomic_DNA"/>
</dbReference>
<comment type="pathway">
    <text evidence="2 13">Glycolipid biosynthesis; lipid IV(A) biosynthesis; lipid IV(A) from (3R)-3-hydroxytetradecanoyl-[acyl-carrier-protein] and UDP-N-acetyl-alpha-D-glucosamine: step 6/6.</text>
</comment>
<keyword evidence="11 13" id="KW-0443">Lipid metabolism</keyword>
<gene>
    <name evidence="13 14" type="primary">lpxK</name>
    <name evidence="14" type="ORF">B3C1_12914</name>
</gene>
<dbReference type="RefSeq" id="WP_008485334.1">
    <property type="nucleotide sequence ID" value="NZ_AMRI01000018.1"/>
</dbReference>
<dbReference type="GO" id="GO:0009245">
    <property type="term" value="P:lipid A biosynthetic process"/>
    <property type="evidence" value="ECO:0007669"/>
    <property type="project" value="UniProtKB-UniRule"/>
</dbReference>
<dbReference type="InterPro" id="IPR027417">
    <property type="entry name" value="P-loop_NTPase"/>
</dbReference>
<dbReference type="SUPFAM" id="SSF52540">
    <property type="entry name" value="P-loop containing nucleoside triphosphate hydrolases"/>
    <property type="match status" value="1"/>
</dbReference>
<evidence type="ECO:0000256" key="9">
    <source>
        <dbReference type="ARBA" id="ARBA00022777"/>
    </source>
</evidence>
<keyword evidence="8 13" id="KW-0547">Nucleotide-binding</keyword>
<evidence type="ECO:0000256" key="12">
    <source>
        <dbReference type="ARBA" id="ARBA00029757"/>
    </source>
</evidence>
<protein>
    <recommendedName>
        <fullName evidence="4 13">Tetraacyldisaccharide 4'-kinase</fullName>
        <ecNumber evidence="3 13">2.7.1.130</ecNumber>
    </recommendedName>
    <alternativeName>
        <fullName evidence="12 13">Lipid A 4'-kinase</fullName>
    </alternativeName>
</protein>
<dbReference type="HAMAP" id="MF_00409">
    <property type="entry name" value="LpxK"/>
    <property type="match status" value="1"/>
</dbReference>
<dbReference type="OrthoDB" id="9766423at2"/>
<evidence type="ECO:0000256" key="4">
    <source>
        <dbReference type="ARBA" id="ARBA00016436"/>
    </source>
</evidence>
<dbReference type="GO" id="GO:0005886">
    <property type="term" value="C:plasma membrane"/>
    <property type="evidence" value="ECO:0007669"/>
    <property type="project" value="TreeGrafter"/>
</dbReference>
<evidence type="ECO:0000256" key="10">
    <source>
        <dbReference type="ARBA" id="ARBA00022840"/>
    </source>
</evidence>
<keyword evidence="6 13" id="KW-0441">Lipid A biosynthesis</keyword>
<dbReference type="GO" id="GO:0009244">
    <property type="term" value="P:lipopolysaccharide core region biosynthetic process"/>
    <property type="evidence" value="ECO:0007669"/>
    <property type="project" value="TreeGrafter"/>
</dbReference>
<keyword evidence="7 13" id="KW-0808">Transferase</keyword>
<comment type="catalytic activity">
    <reaction evidence="13">
        <text>a lipid A disaccharide + ATP = a lipid IVA + ADP + H(+)</text>
        <dbReference type="Rhea" id="RHEA:67840"/>
        <dbReference type="ChEBI" id="CHEBI:15378"/>
        <dbReference type="ChEBI" id="CHEBI:30616"/>
        <dbReference type="ChEBI" id="CHEBI:176343"/>
        <dbReference type="ChEBI" id="CHEBI:176425"/>
        <dbReference type="ChEBI" id="CHEBI:456216"/>
        <dbReference type="EC" id="2.7.1.130"/>
    </reaction>
</comment>
<dbReference type="UniPathway" id="UPA00359">
    <property type="reaction ID" value="UER00482"/>
</dbReference>
<dbReference type="eggNOG" id="COG1663">
    <property type="taxonomic scope" value="Bacteria"/>
</dbReference>
<evidence type="ECO:0000256" key="13">
    <source>
        <dbReference type="HAMAP-Rule" id="MF_00409"/>
    </source>
</evidence>
<dbReference type="PANTHER" id="PTHR42724:SF1">
    <property type="entry name" value="TETRAACYLDISACCHARIDE 4'-KINASE, MITOCHONDRIAL-RELATED"/>
    <property type="match status" value="1"/>
</dbReference>
<dbReference type="NCBIfam" id="TIGR00682">
    <property type="entry name" value="lpxK"/>
    <property type="match status" value="1"/>
</dbReference>
<dbReference type="Proteomes" id="UP000006755">
    <property type="component" value="Unassembled WGS sequence"/>
</dbReference>
<comment type="caution">
    <text evidence="14">The sequence shown here is derived from an EMBL/GenBank/DDBJ whole genome shotgun (WGS) entry which is preliminary data.</text>
</comment>